<keyword evidence="1" id="KW-0732">Signal</keyword>
<feature type="signal peptide" evidence="1">
    <location>
        <begin position="1"/>
        <end position="17"/>
    </location>
</feature>
<evidence type="ECO:0000256" key="1">
    <source>
        <dbReference type="SAM" id="SignalP"/>
    </source>
</evidence>
<dbReference type="OrthoDB" id="4102887at2759"/>
<dbReference type="Proteomes" id="UP000242525">
    <property type="component" value="Unassembled WGS sequence"/>
</dbReference>
<protein>
    <submittedName>
        <fullName evidence="2">Uncharacterized protein</fullName>
    </submittedName>
</protein>
<evidence type="ECO:0000313" key="2">
    <source>
        <dbReference type="EMBL" id="CDO52778.1"/>
    </source>
</evidence>
<name>A0A0J9X7K0_GEOCN</name>
<accession>A0A0J9X7K0</accession>
<gene>
    <name evidence="2" type="ORF">BN980_GECA03s07600g</name>
</gene>
<dbReference type="EMBL" id="CCBN010000003">
    <property type="protein sequence ID" value="CDO52778.1"/>
    <property type="molecule type" value="Genomic_DNA"/>
</dbReference>
<reference evidence="2" key="1">
    <citation type="submission" date="2014-03" db="EMBL/GenBank/DDBJ databases">
        <authorList>
            <person name="Casaregola S."/>
        </authorList>
    </citation>
    <scope>NUCLEOTIDE SEQUENCE [LARGE SCALE GENOMIC DNA]</scope>
    <source>
        <strain evidence="2">CLIB 918</strain>
    </source>
</reference>
<keyword evidence="3" id="KW-1185">Reference proteome</keyword>
<dbReference type="AlphaFoldDB" id="A0A0J9X7K0"/>
<organism evidence="2 3">
    <name type="scientific">Geotrichum candidum</name>
    <name type="common">Oospora lactis</name>
    <name type="synonym">Dipodascus geotrichum</name>
    <dbReference type="NCBI Taxonomy" id="1173061"/>
    <lineage>
        <taxon>Eukaryota</taxon>
        <taxon>Fungi</taxon>
        <taxon>Dikarya</taxon>
        <taxon>Ascomycota</taxon>
        <taxon>Saccharomycotina</taxon>
        <taxon>Dipodascomycetes</taxon>
        <taxon>Dipodascales</taxon>
        <taxon>Dipodascaceae</taxon>
        <taxon>Geotrichum</taxon>
    </lineage>
</organism>
<feature type="chain" id="PRO_5005325613" evidence="1">
    <location>
        <begin position="18"/>
        <end position="162"/>
    </location>
</feature>
<proteinExistence type="predicted"/>
<comment type="caution">
    <text evidence="2">The sequence shown here is derived from an EMBL/GenBank/DDBJ whole genome shotgun (WGS) entry which is preliminary data.</text>
</comment>
<evidence type="ECO:0000313" key="3">
    <source>
        <dbReference type="Proteomes" id="UP000242525"/>
    </source>
</evidence>
<sequence length="162" mass="17389">MKLTTTLVLTTIFALESDVLDHFATNKPLQDYLTAYYATHSFSVGSRLASWAAKVQSIDIGILDQTYELTPEQQELAKSLYAELPISEFNDVMYQYYPTSTVGPATDIEGYLSQWAALPTGPEGLPGLNSPDTSGANVAARMTFSVAMVLGLSGAVAALALI</sequence>